<dbReference type="Proteomes" id="UP000034883">
    <property type="component" value="Chromosome"/>
</dbReference>
<protein>
    <recommendedName>
        <fullName evidence="1">Polysaccharide pyruvyl transferase domain-containing protein</fullName>
    </recommendedName>
</protein>
<dbReference type="AlphaFoldDB" id="A0A0F6YJP4"/>
<reference evidence="2 3" key="1">
    <citation type="submission" date="2015-03" db="EMBL/GenBank/DDBJ databases">
        <title>Genome assembly of Sandaracinus amylolyticus DSM 53668.</title>
        <authorList>
            <person name="Sharma G."/>
            <person name="Subramanian S."/>
        </authorList>
    </citation>
    <scope>NUCLEOTIDE SEQUENCE [LARGE SCALE GENOMIC DNA]</scope>
    <source>
        <strain evidence="2 3">DSM 53668</strain>
    </source>
</reference>
<dbReference type="RefSeq" id="WP_053233515.1">
    <property type="nucleotide sequence ID" value="NZ_CP011125.1"/>
</dbReference>
<feature type="domain" description="Polysaccharide pyruvyl transferase" evidence="1">
    <location>
        <begin position="187"/>
        <end position="396"/>
    </location>
</feature>
<proteinExistence type="predicted"/>
<evidence type="ECO:0000313" key="2">
    <source>
        <dbReference type="EMBL" id="AKF06332.1"/>
    </source>
</evidence>
<dbReference type="STRING" id="927083.DB32_003481"/>
<dbReference type="EMBL" id="CP011125">
    <property type="protein sequence ID" value="AKF06332.1"/>
    <property type="molecule type" value="Genomic_DNA"/>
</dbReference>
<dbReference type="PANTHER" id="PTHR36836:SF1">
    <property type="entry name" value="COLANIC ACID BIOSYNTHESIS PROTEIN WCAK"/>
    <property type="match status" value="1"/>
</dbReference>
<dbReference type="InterPro" id="IPR007345">
    <property type="entry name" value="Polysacch_pyruvyl_Trfase"/>
</dbReference>
<dbReference type="PANTHER" id="PTHR36836">
    <property type="entry name" value="COLANIC ACID BIOSYNTHESIS PROTEIN WCAK"/>
    <property type="match status" value="1"/>
</dbReference>
<dbReference type="Pfam" id="PF04230">
    <property type="entry name" value="PS_pyruv_trans"/>
    <property type="match status" value="1"/>
</dbReference>
<evidence type="ECO:0000313" key="3">
    <source>
        <dbReference type="Proteomes" id="UP000034883"/>
    </source>
</evidence>
<gene>
    <name evidence="2" type="ORF">DB32_003481</name>
</gene>
<dbReference type="KEGG" id="samy:DB32_003481"/>
<name>A0A0F6YJP4_9BACT</name>
<accession>A0A0F6YJP4</accession>
<evidence type="ECO:0000259" key="1">
    <source>
        <dbReference type="Pfam" id="PF04230"/>
    </source>
</evidence>
<keyword evidence="3" id="KW-1185">Reference proteome</keyword>
<sequence length="517" mass="57616">MGLTGKLLAQLAGKAAKTAAKRTKEALDPDRLLQLTMEGLVETARERHETDPSPRWRPGEPIKLLFAGYVGTRNTGADVRVEEMVRQFRHLFGDEHCDLSILTIDPSKTRGYFKTVKQVHVPQIFPKFLFDQVRAQHGVIACEGSMFKSKFASALTTMMAGALGLAVAEEKIAVGYGGEAGAMDASLEDMIRRTLGERALVLTRNDESSAILERLGVPTRVGTDTAWTYEGAPDELAEKLLRRAGWDEKKPVVVVCPIHPFWWPVKPDPLRAAVHGLTGAYEKSHFESIYFHESGPDVDARFDRYIAGLAGALDDFRRAHDVFPVIVGMEALDRRACEALQEKLARRGKPAMFVSDEHEYREIVAVLRRASLIVSSRYHALVCSMPAAVPSVGVTMDERIRNLMRDRGQRDLLLNVDDEALDERLFEAMHRAWSDPDASRVAIERSVARNLVRQGEMGVHLVDHVRAHHPRFPFARHLGSSETGGDGDPIAHLPPLAARQRLILERWRAAELGELQA</sequence>
<dbReference type="OrthoDB" id="1550259at2"/>
<organism evidence="2 3">
    <name type="scientific">Sandaracinus amylolyticus</name>
    <dbReference type="NCBI Taxonomy" id="927083"/>
    <lineage>
        <taxon>Bacteria</taxon>
        <taxon>Pseudomonadati</taxon>
        <taxon>Myxococcota</taxon>
        <taxon>Polyangia</taxon>
        <taxon>Polyangiales</taxon>
        <taxon>Sandaracinaceae</taxon>
        <taxon>Sandaracinus</taxon>
    </lineage>
</organism>